<feature type="compositionally biased region" description="Basic and acidic residues" evidence="1">
    <location>
        <begin position="1"/>
        <end position="27"/>
    </location>
</feature>
<protein>
    <submittedName>
        <fullName evidence="3">Putative lipoprotein</fullName>
    </submittedName>
</protein>
<accession>A0A023UFF6</accession>
<dbReference type="RefSeq" id="WP_053018076.1">
    <property type="nucleotide sequence ID" value="NZ_CAJCGO010000042.1"/>
</dbReference>
<feature type="region of interest" description="Disordered" evidence="1">
    <location>
        <begin position="1"/>
        <end position="37"/>
    </location>
</feature>
<reference evidence="3" key="2">
    <citation type="journal article" date="2014" name="PLoS ONE">
        <title>Characterization of the staphylococcal cassette chromosome composite island of Staphylococcus haemolyticus SH32, a methicillin-resistant clinical isolate from China.</title>
        <authorList>
            <person name="Yu D."/>
            <person name="Pi B."/>
            <person name="Chen Y."/>
            <person name="Wang Y."/>
            <person name="Ruan Z."/>
            <person name="Otto M."/>
            <person name="Yu Y."/>
        </authorList>
    </citation>
    <scope>NUCLEOTIDE SEQUENCE</scope>
    <source>
        <strain evidence="3">SH32</strain>
    </source>
</reference>
<name>A0A023UFF6_STAHA</name>
<dbReference type="AlphaFoldDB" id="A0A023UFF6"/>
<evidence type="ECO:0000256" key="1">
    <source>
        <dbReference type="SAM" id="MobiDB-lite"/>
    </source>
</evidence>
<reference evidence="3" key="1">
    <citation type="submission" date="2013-03" db="EMBL/GenBank/DDBJ databases">
        <authorList>
            <person name="Borui P."/>
            <person name="Yunsong Y."/>
        </authorList>
    </citation>
    <scope>NUCLEOTIDE SEQUENCE</scope>
    <source>
        <strain evidence="3">SH32</strain>
    </source>
</reference>
<gene>
    <name evidence="3" type="ORF">SHP0088</name>
</gene>
<dbReference type="Gene3D" id="2.30.30.1210">
    <property type="entry name" value="Domain of unknown function DUF1541"/>
    <property type="match status" value="1"/>
</dbReference>
<dbReference type="EMBL" id="KF006347">
    <property type="protein sequence ID" value="AHX99797.1"/>
    <property type="molecule type" value="Genomic_DNA"/>
</dbReference>
<sequence length="96" mass="10814">MMKKDKDTNDQKSESHMKHNDESKVPEDMTSTNEGEFKVGDKVTITAGHMPGMKGATANIDNVKKTTVYVVDYKSKDNGKIIKNHKWMTGNELKAR</sequence>
<feature type="domain" description="DUF1541" evidence="2">
    <location>
        <begin position="39"/>
        <end position="89"/>
    </location>
</feature>
<dbReference type="Pfam" id="PF07563">
    <property type="entry name" value="DUF1541"/>
    <property type="match status" value="1"/>
</dbReference>
<proteinExistence type="predicted"/>
<evidence type="ECO:0000259" key="2">
    <source>
        <dbReference type="Pfam" id="PF07563"/>
    </source>
</evidence>
<evidence type="ECO:0000313" key="3">
    <source>
        <dbReference type="EMBL" id="AHX99797.1"/>
    </source>
</evidence>
<keyword evidence="3" id="KW-0449">Lipoprotein</keyword>
<dbReference type="InterPro" id="IPR011438">
    <property type="entry name" value="DUF1541"/>
</dbReference>
<organism evidence="3">
    <name type="scientific">Staphylococcus haemolyticus</name>
    <dbReference type="NCBI Taxonomy" id="1283"/>
    <lineage>
        <taxon>Bacteria</taxon>
        <taxon>Bacillati</taxon>
        <taxon>Bacillota</taxon>
        <taxon>Bacilli</taxon>
        <taxon>Bacillales</taxon>
        <taxon>Staphylococcaceae</taxon>
        <taxon>Staphylococcus</taxon>
    </lineage>
</organism>